<dbReference type="GO" id="GO:0048306">
    <property type="term" value="F:calcium-dependent protein binding"/>
    <property type="evidence" value="ECO:0007669"/>
    <property type="project" value="Ensembl"/>
</dbReference>
<keyword evidence="4" id="KW-1003">Cell membrane</keyword>
<dbReference type="STRING" id="9541.ENSMFAP00000034352"/>
<dbReference type="Proteomes" id="UP000233100">
    <property type="component" value="Chromosome 14"/>
</dbReference>
<proteinExistence type="inferred from homology"/>
<dbReference type="GO" id="GO:0030424">
    <property type="term" value="C:axon"/>
    <property type="evidence" value="ECO:0007669"/>
    <property type="project" value="TreeGrafter"/>
</dbReference>
<evidence type="ECO:0000256" key="5">
    <source>
        <dbReference type="ARBA" id="ARBA00022692"/>
    </source>
</evidence>
<dbReference type="InterPro" id="IPR035892">
    <property type="entry name" value="C2_domain_sf"/>
</dbReference>
<dbReference type="FunFam" id="2.60.40.150:FF:000176">
    <property type="entry name" value="Synaptotagmin 8"/>
    <property type="match status" value="1"/>
</dbReference>
<name>A0A2K5WBD8_MACFA</name>
<keyword evidence="10" id="KW-0968">Cytoplasmic vesicle</keyword>
<reference evidence="17" key="2">
    <citation type="submission" date="2025-08" db="UniProtKB">
        <authorList>
            <consortium name="Ensembl"/>
        </authorList>
    </citation>
    <scope>IDENTIFICATION</scope>
</reference>
<reference evidence="17 18" key="1">
    <citation type="submission" date="2013-03" db="EMBL/GenBank/DDBJ databases">
        <authorList>
            <person name="Warren W."/>
            <person name="Wilson R.K."/>
        </authorList>
    </citation>
    <scope>NUCLEOTIDE SEQUENCE</scope>
</reference>
<evidence type="ECO:0000313" key="17">
    <source>
        <dbReference type="Ensembl" id="ENSMFAP00000034352.2"/>
    </source>
</evidence>
<dbReference type="GeneTree" id="ENSGT00940000160892"/>
<evidence type="ECO:0000256" key="12">
    <source>
        <dbReference type="ARBA" id="ARBA00064719"/>
    </source>
</evidence>
<evidence type="ECO:0000256" key="9">
    <source>
        <dbReference type="ARBA" id="ARBA00023136"/>
    </source>
</evidence>
<keyword evidence="9 15" id="KW-0472">Membrane</keyword>
<dbReference type="GO" id="GO:0048791">
    <property type="term" value="P:calcium ion-regulated exocytosis of neurotransmitter"/>
    <property type="evidence" value="ECO:0007669"/>
    <property type="project" value="TreeGrafter"/>
</dbReference>
<feature type="domain" description="C2" evidence="16">
    <location>
        <begin position="231"/>
        <end position="360"/>
    </location>
</feature>
<dbReference type="SMART" id="SM00239">
    <property type="entry name" value="C2"/>
    <property type="match status" value="2"/>
</dbReference>
<feature type="domain" description="C2" evidence="16">
    <location>
        <begin position="103"/>
        <end position="219"/>
    </location>
</feature>
<reference evidence="17" key="3">
    <citation type="submission" date="2025-09" db="UniProtKB">
        <authorList>
            <consortium name="Ensembl"/>
        </authorList>
    </citation>
    <scope>IDENTIFICATION</scope>
</reference>
<evidence type="ECO:0000256" key="2">
    <source>
        <dbReference type="ARBA" id="ARBA00004361"/>
    </source>
</evidence>
<dbReference type="GO" id="GO:0007340">
    <property type="term" value="P:acrosome reaction"/>
    <property type="evidence" value="ECO:0007669"/>
    <property type="project" value="Ensembl"/>
</dbReference>
<evidence type="ECO:0000256" key="8">
    <source>
        <dbReference type="ARBA" id="ARBA00022989"/>
    </source>
</evidence>
<comment type="subcellular location">
    <subcellularLocation>
        <location evidence="2">Cell membrane</location>
        <topology evidence="2">Single-pass type III membrane protein</topology>
    </subcellularLocation>
    <subcellularLocation>
        <location evidence="1">Cytoplasmic vesicle</location>
        <location evidence="1">Secretory vesicle</location>
        <location evidence="1">Acrosome</location>
    </subcellularLocation>
</comment>
<dbReference type="GO" id="GO:0005509">
    <property type="term" value="F:calcium ion binding"/>
    <property type="evidence" value="ECO:0007669"/>
    <property type="project" value="TreeGrafter"/>
</dbReference>
<evidence type="ECO:0000256" key="13">
    <source>
        <dbReference type="ARBA" id="ARBA00067958"/>
    </source>
</evidence>
<evidence type="ECO:0000256" key="15">
    <source>
        <dbReference type="SAM" id="Phobius"/>
    </source>
</evidence>
<dbReference type="GO" id="GO:0000149">
    <property type="term" value="F:SNARE binding"/>
    <property type="evidence" value="ECO:0007669"/>
    <property type="project" value="TreeGrafter"/>
</dbReference>
<evidence type="ECO:0000256" key="7">
    <source>
        <dbReference type="ARBA" id="ARBA00022968"/>
    </source>
</evidence>
<comment type="function">
    <text evidence="11">Involved in the trafficking and exocytosis of secretory vesicles in non-neuronal tissues. Mediates Ca(2+)-regulation of exocytosis acrosomal reaction in sperm. May mediate Ca(2+)-regulation of exocytosis in insulin secreted cells.</text>
</comment>
<dbReference type="PRINTS" id="PR00399">
    <property type="entry name" value="SYNAPTOTAGMN"/>
</dbReference>
<evidence type="ECO:0000259" key="16">
    <source>
        <dbReference type="PROSITE" id="PS50004"/>
    </source>
</evidence>
<dbReference type="GO" id="GO:0030276">
    <property type="term" value="F:clathrin binding"/>
    <property type="evidence" value="ECO:0007669"/>
    <property type="project" value="TreeGrafter"/>
</dbReference>
<evidence type="ECO:0000256" key="10">
    <source>
        <dbReference type="ARBA" id="ARBA00023329"/>
    </source>
</evidence>
<dbReference type="PANTHER" id="PTHR10024:SF249">
    <property type="entry name" value="SYNAPTOTAGMIN-8"/>
    <property type="match status" value="1"/>
</dbReference>
<dbReference type="Ensembl" id="ENSMFAT00000008581.2">
    <property type="protein sequence ID" value="ENSMFAP00000034352.2"/>
    <property type="gene ID" value="ENSMFAG00000003669.2"/>
</dbReference>
<evidence type="ECO:0000313" key="18">
    <source>
        <dbReference type="Proteomes" id="UP000233100"/>
    </source>
</evidence>
<dbReference type="GO" id="GO:0030672">
    <property type="term" value="C:synaptic vesicle membrane"/>
    <property type="evidence" value="ECO:0007669"/>
    <property type="project" value="TreeGrafter"/>
</dbReference>
<evidence type="ECO:0000256" key="14">
    <source>
        <dbReference type="ARBA" id="ARBA00077279"/>
    </source>
</evidence>
<dbReference type="PROSITE" id="PS50004">
    <property type="entry name" value="C2"/>
    <property type="match status" value="2"/>
</dbReference>
<dbReference type="GO" id="GO:0031045">
    <property type="term" value="C:dense core granule"/>
    <property type="evidence" value="ECO:0007669"/>
    <property type="project" value="TreeGrafter"/>
</dbReference>
<dbReference type="GO" id="GO:0048488">
    <property type="term" value="P:synaptic vesicle endocytosis"/>
    <property type="evidence" value="ECO:0007669"/>
    <property type="project" value="TreeGrafter"/>
</dbReference>
<keyword evidence="8 15" id="KW-1133">Transmembrane helix</keyword>
<evidence type="ECO:0000256" key="6">
    <source>
        <dbReference type="ARBA" id="ARBA00022737"/>
    </source>
</evidence>
<dbReference type="PANTHER" id="PTHR10024">
    <property type="entry name" value="SYNAPTOTAGMIN"/>
    <property type="match status" value="1"/>
</dbReference>
<accession>A0A2K5WBD8</accession>
<keyword evidence="6" id="KW-0677">Repeat</keyword>
<dbReference type="Gene3D" id="2.60.40.150">
    <property type="entry name" value="C2 domain"/>
    <property type="match status" value="2"/>
</dbReference>
<keyword evidence="18" id="KW-1185">Reference proteome</keyword>
<dbReference type="VEuPathDB" id="HostDB:ENSMFAG00000003669"/>
<dbReference type="InterPro" id="IPR000008">
    <property type="entry name" value="C2_dom"/>
</dbReference>
<dbReference type="Bgee" id="ENSMFAG00000003669">
    <property type="expression patterns" value="Expressed in spleen and 1 other cell type or tissue"/>
</dbReference>
<evidence type="ECO:0000256" key="11">
    <source>
        <dbReference type="ARBA" id="ARBA00056580"/>
    </source>
</evidence>
<gene>
    <name evidence="17" type="primary">SYT8</name>
</gene>
<organism evidence="17 18">
    <name type="scientific">Macaca fascicularis</name>
    <name type="common">Crab-eating macaque</name>
    <name type="synonym">Cynomolgus monkey</name>
    <dbReference type="NCBI Taxonomy" id="9541"/>
    <lineage>
        <taxon>Eukaryota</taxon>
        <taxon>Metazoa</taxon>
        <taxon>Chordata</taxon>
        <taxon>Craniata</taxon>
        <taxon>Vertebrata</taxon>
        <taxon>Euteleostomi</taxon>
        <taxon>Mammalia</taxon>
        <taxon>Eutheria</taxon>
        <taxon>Euarchontoglires</taxon>
        <taxon>Primates</taxon>
        <taxon>Haplorrhini</taxon>
        <taxon>Catarrhini</taxon>
        <taxon>Cercopithecidae</taxon>
        <taxon>Cercopithecinae</taxon>
        <taxon>Macaca</taxon>
    </lineage>
</organism>
<comment type="subunit">
    <text evidence="12">Homodimer or homooligomer. Homodimerization and homooligomerization do not depend on Ca(2+). Interacts with SYNCRIP isoform 2 C-terminus. Binds inositol 1,3,4,5-tetrakisphosphate (IP4). Binds to AP2 in a Ca(2+)-independent manner. Interacts with STX1A, STX1B and STX2; the interaction is Ca(2+)-dependent.</text>
</comment>
<sequence>MGHPPDSPSALAPAGTTAIPGLIPDLIAGTPWPRWALIAGALAAGVLIVSCLLCAACCCCRRHRKKPRDKEAVGLGSARGITTTHLVQPDVDSLESSPGGAQQWGRLQLSLEYDFGSQEIRVGLRQAADLRPGGTVDPYARVSVSTQSGHRHETKVHRGTLCPVFDETCCFHIPQAELPGTTLQVQLFNFKRFSGHEPLGELRLPLGTVDLQHVLEHWYPLGPPAATEPEQVAELCFSLRYVPSSGRLTVVVLEARGLRPGLAEPYVKVQLMLNQRKWKKRKTATRKGTAAPYFNEAFTFLVPFSQVQNVDLVLAVWDRGLPLRAEPVGKVHLGARASGQPLQHWADMLAHARRPIAQWHPCSQPGRWTACWPCSPPCACTCPCPTPERACLGLPAEPRHLPRPPCRTTAINAFSCHCVSSWSLEGMQKQGLAPLARAPPQ</sequence>
<dbReference type="GO" id="GO:0001669">
    <property type="term" value="C:acrosomal vesicle"/>
    <property type="evidence" value="ECO:0007669"/>
    <property type="project" value="UniProtKB-SubCell"/>
</dbReference>
<feature type="transmembrane region" description="Helical" evidence="15">
    <location>
        <begin position="35"/>
        <end position="60"/>
    </location>
</feature>
<evidence type="ECO:0000256" key="4">
    <source>
        <dbReference type="ARBA" id="ARBA00022475"/>
    </source>
</evidence>
<keyword evidence="5 15" id="KW-0812">Transmembrane</keyword>
<dbReference type="AlphaFoldDB" id="A0A2K5WBD8"/>
<dbReference type="GO" id="GO:0005544">
    <property type="term" value="F:calcium-dependent phospholipid binding"/>
    <property type="evidence" value="ECO:0007669"/>
    <property type="project" value="TreeGrafter"/>
</dbReference>
<keyword evidence="7" id="KW-0735">Signal-anchor</keyword>
<evidence type="ECO:0000256" key="3">
    <source>
        <dbReference type="ARBA" id="ARBA00006996"/>
    </source>
</evidence>
<dbReference type="SUPFAM" id="SSF49562">
    <property type="entry name" value="C2 domain (Calcium/lipid-binding domain, CaLB)"/>
    <property type="match status" value="2"/>
</dbReference>
<dbReference type="InterPro" id="IPR001565">
    <property type="entry name" value="Synaptotagmin"/>
</dbReference>
<dbReference type="FunFam" id="2.60.40.150:FF:000182">
    <property type="entry name" value="Synaptotagmin 8"/>
    <property type="match status" value="1"/>
</dbReference>
<protein>
    <recommendedName>
        <fullName evidence="13">Synaptotagmin-8</fullName>
    </recommendedName>
    <alternativeName>
        <fullName evidence="14">Synaptotagmin VIII</fullName>
    </alternativeName>
</protein>
<dbReference type="Pfam" id="PF00168">
    <property type="entry name" value="C2"/>
    <property type="match status" value="2"/>
</dbReference>
<comment type="similarity">
    <text evidence="3">Belongs to the synaptotagmin family.</text>
</comment>
<dbReference type="GO" id="GO:0005886">
    <property type="term" value="C:plasma membrane"/>
    <property type="evidence" value="ECO:0007669"/>
    <property type="project" value="UniProtKB-SubCell"/>
</dbReference>
<evidence type="ECO:0000256" key="1">
    <source>
        <dbReference type="ARBA" id="ARBA00004218"/>
    </source>
</evidence>
<dbReference type="GO" id="GO:0001786">
    <property type="term" value="F:phosphatidylserine binding"/>
    <property type="evidence" value="ECO:0007669"/>
    <property type="project" value="TreeGrafter"/>
</dbReference>